<dbReference type="Gene3D" id="2.60.40.1760">
    <property type="entry name" value="glycosyl hydrolase (family 31)"/>
    <property type="match status" value="1"/>
</dbReference>
<comment type="subcellular location">
    <subcellularLocation>
        <location evidence="3">Secreted</location>
    </subcellularLocation>
</comment>
<dbReference type="EC" id="3.2.1.21" evidence="6"/>
<evidence type="ECO:0000256" key="15">
    <source>
        <dbReference type="ARBA" id="ARBA00023326"/>
    </source>
</evidence>
<evidence type="ECO:0000259" key="21">
    <source>
        <dbReference type="Pfam" id="PF21365"/>
    </source>
</evidence>
<evidence type="ECO:0000256" key="11">
    <source>
        <dbReference type="ARBA" id="ARBA00023180"/>
    </source>
</evidence>
<evidence type="ECO:0000256" key="16">
    <source>
        <dbReference type="ARBA" id="ARBA00025512"/>
    </source>
</evidence>
<feature type="compositionally biased region" description="Pro residues" evidence="18">
    <location>
        <begin position="453"/>
        <end position="465"/>
    </location>
</feature>
<dbReference type="GeneID" id="81430026"/>
<evidence type="ECO:0000256" key="14">
    <source>
        <dbReference type="ARBA" id="ARBA00023316"/>
    </source>
</evidence>
<evidence type="ECO:0000256" key="1">
    <source>
        <dbReference type="ARBA" id="ARBA00000448"/>
    </source>
</evidence>
<keyword evidence="14" id="KW-0961">Cell wall biogenesis/degradation</keyword>
<organism evidence="22 23">
    <name type="scientific">Penicillium canariense</name>
    <dbReference type="NCBI Taxonomy" id="189055"/>
    <lineage>
        <taxon>Eukaryota</taxon>
        <taxon>Fungi</taxon>
        <taxon>Dikarya</taxon>
        <taxon>Ascomycota</taxon>
        <taxon>Pezizomycotina</taxon>
        <taxon>Eurotiomycetes</taxon>
        <taxon>Eurotiomycetidae</taxon>
        <taxon>Eurotiales</taxon>
        <taxon>Aspergillaceae</taxon>
        <taxon>Penicillium</taxon>
    </lineage>
</organism>
<dbReference type="CDD" id="cd06602">
    <property type="entry name" value="GH31_MGAM_SI_GAA"/>
    <property type="match status" value="1"/>
</dbReference>
<dbReference type="EC" id="3.2.1.20" evidence="5"/>
<proteinExistence type="inferred from homology"/>
<dbReference type="GO" id="GO:0030246">
    <property type="term" value="F:carbohydrate binding"/>
    <property type="evidence" value="ECO:0007669"/>
    <property type="project" value="InterPro"/>
</dbReference>
<dbReference type="PROSITE" id="PS00129">
    <property type="entry name" value="GLYCOSYL_HYDROL_F31_1"/>
    <property type="match status" value="1"/>
</dbReference>
<evidence type="ECO:0000256" key="12">
    <source>
        <dbReference type="ARBA" id="ARBA00023277"/>
    </source>
</evidence>
<comment type="catalytic activity">
    <reaction evidence="1">
        <text>Hydrolysis of terminal, non-reducing beta-D-glucosyl residues with release of beta-D-glucose.</text>
        <dbReference type="EC" id="3.2.1.21"/>
    </reaction>
</comment>
<dbReference type="InterPro" id="IPR048395">
    <property type="entry name" value="Glyco_hydro_31_C"/>
</dbReference>
<dbReference type="GO" id="GO:0004558">
    <property type="term" value="F:alpha-1,4-glucosidase activity"/>
    <property type="evidence" value="ECO:0007669"/>
    <property type="project" value="UniProtKB-EC"/>
</dbReference>
<dbReference type="PANTHER" id="PTHR22762">
    <property type="entry name" value="ALPHA-GLUCOSIDASE"/>
    <property type="match status" value="1"/>
</dbReference>
<keyword evidence="15" id="KW-0624">Polysaccharide degradation</keyword>
<dbReference type="OrthoDB" id="5839090at2759"/>
<dbReference type="GO" id="GO:0000272">
    <property type="term" value="P:polysaccharide catabolic process"/>
    <property type="evidence" value="ECO:0007669"/>
    <property type="project" value="UniProtKB-KW"/>
</dbReference>
<dbReference type="CDD" id="cd14752">
    <property type="entry name" value="GH31_N"/>
    <property type="match status" value="1"/>
</dbReference>
<dbReference type="EMBL" id="JAPQKN010000006">
    <property type="protein sequence ID" value="KAJ5157626.1"/>
    <property type="molecule type" value="Genomic_DNA"/>
</dbReference>
<evidence type="ECO:0000256" key="5">
    <source>
        <dbReference type="ARBA" id="ARBA00012741"/>
    </source>
</evidence>
<evidence type="ECO:0000259" key="20">
    <source>
        <dbReference type="Pfam" id="PF13802"/>
    </source>
</evidence>
<name>A0A9W9HX51_9EURO</name>
<keyword evidence="11" id="KW-0325">Glycoprotein</keyword>
<evidence type="ECO:0000256" key="4">
    <source>
        <dbReference type="ARBA" id="ARBA00007806"/>
    </source>
</evidence>
<keyword evidence="23" id="KW-1185">Reference proteome</keyword>
<evidence type="ECO:0000313" key="22">
    <source>
        <dbReference type="EMBL" id="KAJ5157626.1"/>
    </source>
</evidence>
<feature type="region of interest" description="Disordered" evidence="18">
    <location>
        <begin position="446"/>
        <end position="477"/>
    </location>
</feature>
<dbReference type="AlphaFoldDB" id="A0A9W9HX51"/>
<comment type="similarity">
    <text evidence="4 17">Belongs to the glycosyl hydrolase 31 family.</text>
</comment>
<evidence type="ECO:0000256" key="2">
    <source>
        <dbReference type="ARBA" id="ARBA00001657"/>
    </source>
</evidence>
<keyword evidence="13 17" id="KW-0326">Glycosidase</keyword>
<sequence length="889" mass="100498">MLTVLPGLVVQFIVTGCTLLFTVTAASKSKCNGYSVYNIKQSIFQLEANLQLIGEGCGIYGPDVPRLALSVTYETDTRLHVIIQDSEKERYQVPTEVFPRPNFAGVDPKTSDLVFSLTESPFGFTVSRSSTGEVLFDTRGTALIFEEQYLRLQTWLPSGPNIYGLGEHFDTFRLPTDNYTRTLWARDSDGVPYGENLYGSHPVYFEHRMGGTHGVLLLNSNGMDVKIDRVSLGRQNLEYNIIGGILDLYFFAGPDPTHVAKQYADVVGRPAMVPYWSLGFHQCRFSYRDWFEVAEVIANYSSAGIPLETMWTDIDYMEHRSVFSLDQLRFPIERMREIVHNLHKANQRYILMVDPAIAWQDYEAFNKGLELDIFLRNQDGSLHEGVVWPGVTVFPDWFHVNASTYWIDMIEKNFNPETGIDIDGIWIDMNEPASMCDFPCTDAGKQARKLGVPPDPPPPRNPPRHLPGYSNLTDDSKPEGTFLKENHLLYRQNASFVYKPKRDAVADLPRWNASTPHLKGLLFPHYRIRNGGPTGILSDKTVHTDVMHMNELMEYDVHNLYGTMMSSITRQAMLRRRPDLKPFIITRSTFAGAGRHVGKWLGDNAARWDHYRSSIAGMLNFASIFQIPMTGSDVCGFKLATTDKLCARWTTLGAFSPFYRNHNHDEAPPQEFYRWPLVTEAAKYAISTRYRLLDYLYTALHQQSLDGTPAINPLWYIYPRDKSTFPIDLQFFYGNCIMVSPVTEENSTKVDFYVPDDLFYDFETLESLRGHGDFRTASEVPFNRIPLHIRGGCIVPLRVESANTTTELRSKDFELLVALGPDGTATGQLYVDDGVTIDGGKKVHLNFSYAQGNLTSSVVGEVDPSEAGVHISSVRVIGEGLGLFHSHEL</sequence>
<evidence type="ECO:0000313" key="23">
    <source>
        <dbReference type="Proteomes" id="UP001149163"/>
    </source>
</evidence>
<keyword evidence="8" id="KW-0964">Secreted</keyword>
<dbReference type="SUPFAM" id="SSF74650">
    <property type="entry name" value="Galactose mutarotase-like"/>
    <property type="match status" value="1"/>
</dbReference>
<comment type="function">
    <text evidence="16">Glucosidase involved in the degradation of cellulosic biomass. Has both alpha- and beta-glucosidase activity.</text>
</comment>
<feature type="domain" description="Glycosyl hydrolase family 31 C-terminal" evidence="21">
    <location>
        <begin position="707"/>
        <end position="795"/>
    </location>
</feature>
<dbReference type="Proteomes" id="UP001149163">
    <property type="component" value="Unassembled WGS sequence"/>
</dbReference>
<evidence type="ECO:0000256" key="3">
    <source>
        <dbReference type="ARBA" id="ARBA00004613"/>
    </source>
</evidence>
<evidence type="ECO:0000256" key="18">
    <source>
        <dbReference type="SAM" id="MobiDB-lite"/>
    </source>
</evidence>
<reference evidence="22" key="1">
    <citation type="submission" date="2022-11" db="EMBL/GenBank/DDBJ databases">
        <authorList>
            <person name="Petersen C."/>
        </authorList>
    </citation>
    <scope>NUCLEOTIDE SEQUENCE</scope>
    <source>
        <strain evidence="22">IBT 26290</strain>
    </source>
</reference>
<dbReference type="InterPro" id="IPR030458">
    <property type="entry name" value="Glyco_hydro_31_AS"/>
</dbReference>
<dbReference type="RefSeq" id="XP_056540615.1">
    <property type="nucleotide sequence ID" value="XM_056690850.1"/>
</dbReference>
<comment type="catalytic activity">
    <reaction evidence="2">
        <text>Hydrolysis of terminal, non-reducing (1-&gt;4)-linked alpha-D-glucose residues with release of alpha-D-glucose.</text>
        <dbReference type="EC" id="3.2.1.20"/>
    </reaction>
</comment>
<evidence type="ECO:0000256" key="6">
    <source>
        <dbReference type="ARBA" id="ARBA00012744"/>
    </source>
</evidence>
<dbReference type="Pfam" id="PF01055">
    <property type="entry name" value="Glyco_hydro_31_2nd"/>
    <property type="match status" value="1"/>
</dbReference>
<keyword evidence="9" id="KW-0732">Signal</keyword>
<gene>
    <name evidence="22" type="ORF">N7482_008726</name>
</gene>
<dbReference type="InterPro" id="IPR011013">
    <property type="entry name" value="Gal_mutarotase_sf_dom"/>
</dbReference>
<evidence type="ECO:0000256" key="7">
    <source>
        <dbReference type="ARBA" id="ARBA00014002"/>
    </source>
</evidence>
<dbReference type="Gene3D" id="2.60.40.1180">
    <property type="entry name" value="Golgi alpha-mannosidase II"/>
    <property type="match status" value="2"/>
</dbReference>
<dbReference type="InterPro" id="IPR013780">
    <property type="entry name" value="Glyco_hydro_b"/>
</dbReference>
<dbReference type="GO" id="GO:0008422">
    <property type="term" value="F:beta-glucosidase activity"/>
    <property type="evidence" value="ECO:0007669"/>
    <property type="project" value="UniProtKB-EC"/>
</dbReference>
<comment type="caution">
    <text evidence="22">The sequence shown here is derived from an EMBL/GenBank/DDBJ whole genome shotgun (WGS) entry which is preliminary data.</text>
</comment>
<dbReference type="Pfam" id="PF13802">
    <property type="entry name" value="Gal_mutarotas_2"/>
    <property type="match status" value="1"/>
</dbReference>
<reference evidence="22" key="2">
    <citation type="journal article" date="2023" name="IMA Fungus">
        <title>Comparative genomic study of the Penicillium genus elucidates a diverse pangenome and 15 lateral gene transfer events.</title>
        <authorList>
            <person name="Petersen C."/>
            <person name="Sorensen T."/>
            <person name="Nielsen M.R."/>
            <person name="Sondergaard T.E."/>
            <person name="Sorensen J.L."/>
            <person name="Fitzpatrick D.A."/>
            <person name="Frisvad J.C."/>
            <person name="Nielsen K.L."/>
        </authorList>
    </citation>
    <scope>NUCLEOTIDE SEQUENCE</scope>
    <source>
        <strain evidence="22">IBT 26290</strain>
    </source>
</reference>
<dbReference type="GO" id="GO:0005576">
    <property type="term" value="C:extracellular region"/>
    <property type="evidence" value="ECO:0007669"/>
    <property type="project" value="UniProtKB-SubCell"/>
</dbReference>
<dbReference type="Pfam" id="PF21365">
    <property type="entry name" value="Glyco_hydro_31_3rd"/>
    <property type="match status" value="1"/>
</dbReference>
<evidence type="ECO:0000256" key="13">
    <source>
        <dbReference type="ARBA" id="ARBA00023295"/>
    </source>
</evidence>
<evidence type="ECO:0000256" key="10">
    <source>
        <dbReference type="ARBA" id="ARBA00022801"/>
    </source>
</evidence>
<dbReference type="Gene3D" id="3.20.20.80">
    <property type="entry name" value="Glycosidases"/>
    <property type="match status" value="2"/>
</dbReference>
<dbReference type="SUPFAM" id="SSF51011">
    <property type="entry name" value="Glycosyl hydrolase domain"/>
    <property type="match status" value="1"/>
</dbReference>
<keyword evidence="12" id="KW-0119">Carbohydrate metabolism</keyword>
<feature type="domain" description="Glycoside hydrolase family 31 TIM barrel" evidence="19">
    <location>
        <begin position="270"/>
        <end position="699"/>
    </location>
</feature>
<protein>
    <recommendedName>
        <fullName evidence="7">Probable alpha/beta-glucosidase agdC</fullName>
        <ecNumber evidence="5">3.2.1.20</ecNumber>
        <ecNumber evidence="6">3.2.1.21</ecNumber>
    </recommendedName>
</protein>
<accession>A0A9W9HX51</accession>
<evidence type="ECO:0000256" key="17">
    <source>
        <dbReference type="RuleBase" id="RU361185"/>
    </source>
</evidence>
<evidence type="ECO:0000259" key="19">
    <source>
        <dbReference type="Pfam" id="PF01055"/>
    </source>
</evidence>
<feature type="domain" description="Glycoside hydrolase family 31 N-terminal" evidence="20">
    <location>
        <begin position="108"/>
        <end position="222"/>
    </location>
</feature>
<evidence type="ECO:0000256" key="8">
    <source>
        <dbReference type="ARBA" id="ARBA00022525"/>
    </source>
</evidence>
<dbReference type="GO" id="GO:0071555">
    <property type="term" value="P:cell wall organization"/>
    <property type="evidence" value="ECO:0007669"/>
    <property type="project" value="UniProtKB-KW"/>
</dbReference>
<dbReference type="SUPFAM" id="SSF51445">
    <property type="entry name" value="(Trans)glycosidases"/>
    <property type="match status" value="1"/>
</dbReference>
<dbReference type="InterPro" id="IPR025887">
    <property type="entry name" value="Glyco_hydro_31_N_dom"/>
</dbReference>
<keyword evidence="10 17" id="KW-0378">Hydrolase</keyword>
<dbReference type="InterPro" id="IPR017853">
    <property type="entry name" value="GH"/>
</dbReference>
<dbReference type="InterPro" id="IPR000322">
    <property type="entry name" value="Glyco_hydro_31_TIM"/>
</dbReference>
<dbReference type="PANTHER" id="PTHR22762:SF67">
    <property type="entry name" value="ALPHA_BETA-GLUCOSIDASE AGDC-RELATED"/>
    <property type="match status" value="1"/>
</dbReference>
<evidence type="ECO:0000256" key="9">
    <source>
        <dbReference type="ARBA" id="ARBA00022729"/>
    </source>
</evidence>